<evidence type="ECO:0000259" key="5">
    <source>
        <dbReference type="Pfam" id="PF08125"/>
    </source>
</evidence>
<protein>
    <submittedName>
        <fullName evidence="6">Tagaturonate reductase</fullName>
        <ecNumber evidence="6">1.1.1.58</ecNumber>
    </submittedName>
</protein>
<dbReference type="GO" id="GO:0009026">
    <property type="term" value="F:tagaturonate reductase activity"/>
    <property type="evidence" value="ECO:0007669"/>
    <property type="project" value="UniProtKB-EC"/>
</dbReference>
<evidence type="ECO:0000256" key="3">
    <source>
        <dbReference type="ARBA" id="ARBA00048615"/>
    </source>
</evidence>
<evidence type="ECO:0000313" key="7">
    <source>
        <dbReference type="Proteomes" id="UP000313849"/>
    </source>
</evidence>
<dbReference type="AlphaFoldDB" id="A0A5C5BDN4"/>
<dbReference type="InterPro" id="IPR013131">
    <property type="entry name" value="Mannitol_DH_N"/>
</dbReference>
<dbReference type="OrthoDB" id="271711at2"/>
<keyword evidence="2" id="KW-0520">NAD</keyword>
<comment type="catalytic activity">
    <reaction evidence="3">
        <text>D-mannitol 1-phosphate + NAD(+) = beta-D-fructose 6-phosphate + NADH + H(+)</text>
        <dbReference type="Rhea" id="RHEA:19661"/>
        <dbReference type="ChEBI" id="CHEBI:15378"/>
        <dbReference type="ChEBI" id="CHEBI:57540"/>
        <dbReference type="ChEBI" id="CHEBI:57634"/>
        <dbReference type="ChEBI" id="CHEBI:57945"/>
        <dbReference type="ChEBI" id="CHEBI:61381"/>
        <dbReference type="EC" id="1.1.1.17"/>
    </reaction>
</comment>
<feature type="domain" description="Mannitol dehydrogenase C-terminal" evidence="5">
    <location>
        <begin position="279"/>
        <end position="406"/>
    </location>
</feature>
<sequence length="485" mass="52468">MSTSTLPRPGAAADGREPLPITILQFGAGNFLRAFVDLMVQQANDAGVLHDAVAAVQSTPWPDPALAHLEAQDGIYHVLLEGVRDGAPVREFTRVTAVQRIVRAHEDFEAYRALYLSPELRTIVSNTTEAGIAWVPGDDLTATPPLSFPAKITALLLDRFRHFDGDPAAGLHVVCCELIEDNATTLREYVLGHAAENALPEAFTQWVRTACTFHDTLVDRIVPGFPREEIDAIHAELGVADLSVVKGEYFGLWVIGGDPVIRDVLPLDRAGLPVEFVPDVRPVREKKVRILNGLHTAMSAVGLLLGATSVREADARPDVAAYLRALLEREVLPTIPGDPDALRAFAASIVERFANPYLHHLLGDIALNALSKYRARNLPVLLDGWAAGREAPRTAFALAALLVLDSGRLGPEDFTPRDDAEPLAVVRDTFDAHDVEAWVRRSVLAAAYLEPGDARLDRLVREVTGHARALLAVGPEAALAALVDG</sequence>
<accession>A0A5C5BDN4</accession>
<evidence type="ECO:0000256" key="2">
    <source>
        <dbReference type="ARBA" id="ARBA00023027"/>
    </source>
</evidence>
<gene>
    <name evidence="6" type="ORF">FH969_04930</name>
</gene>
<comment type="caution">
    <text evidence="6">The sequence shown here is derived from an EMBL/GenBank/DDBJ whole genome shotgun (WGS) entry which is preliminary data.</text>
</comment>
<dbReference type="GO" id="GO:0008926">
    <property type="term" value="F:mannitol-1-phosphate 5-dehydrogenase activity"/>
    <property type="evidence" value="ECO:0007669"/>
    <property type="project" value="UniProtKB-EC"/>
</dbReference>
<evidence type="ECO:0000259" key="4">
    <source>
        <dbReference type="Pfam" id="PF01232"/>
    </source>
</evidence>
<dbReference type="SUPFAM" id="SSF48179">
    <property type="entry name" value="6-phosphogluconate dehydrogenase C-terminal domain-like"/>
    <property type="match status" value="1"/>
</dbReference>
<keyword evidence="7" id="KW-1185">Reference proteome</keyword>
<dbReference type="InterPro" id="IPR036291">
    <property type="entry name" value="NAD(P)-bd_dom_sf"/>
</dbReference>
<dbReference type="Pfam" id="PF01232">
    <property type="entry name" value="Mannitol_dh"/>
    <property type="match status" value="1"/>
</dbReference>
<dbReference type="SUPFAM" id="SSF51735">
    <property type="entry name" value="NAD(P)-binding Rossmann-fold domains"/>
    <property type="match status" value="1"/>
</dbReference>
<dbReference type="InterPro" id="IPR008927">
    <property type="entry name" value="6-PGluconate_DH-like_C_sf"/>
</dbReference>
<dbReference type="EMBL" id="VENP01000012">
    <property type="protein sequence ID" value="TNU76005.1"/>
    <property type="molecule type" value="Genomic_DNA"/>
</dbReference>
<dbReference type="PRINTS" id="PR00084">
    <property type="entry name" value="MTLDHDRGNASE"/>
</dbReference>
<dbReference type="GO" id="GO:0005829">
    <property type="term" value="C:cytosol"/>
    <property type="evidence" value="ECO:0007669"/>
    <property type="project" value="TreeGrafter"/>
</dbReference>
<dbReference type="RefSeq" id="WP_139986340.1">
    <property type="nucleotide sequence ID" value="NZ_VENP01000012.1"/>
</dbReference>
<evidence type="ECO:0000256" key="1">
    <source>
        <dbReference type="ARBA" id="ARBA00023002"/>
    </source>
</evidence>
<dbReference type="InterPro" id="IPR000669">
    <property type="entry name" value="Mannitol_DH"/>
</dbReference>
<dbReference type="PANTHER" id="PTHR30524">
    <property type="entry name" value="MANNITOL-1-PHOSPHATE 5-DEHYDROGENASE"/>
    <property type="match status" value="1"/>
</dbReference>
<dbReference type="Gene3D" id="3.40.50.720">
    <property type="entry name" value="NAD(P)-binding Rossmann-like Domain"/>
    <property type="match status" value="1"/>
</dbReference>
<dbReference type="GO" id="GO:0019592">
    <property type="term" value="P:mannitol catabolic process"/>
    <property type="evidence" value="ECO:0007669"/>
    <property type="project" value="TreeGrafter"/>
</dbReference>
<dbReference type="PANTHER" id="PTHR30524:SF0">
    <property type="entry name" value="ALTRONATE OXIDOREDUCTASE-RELATED"/>
    <property type="match status" value="1"/>
</dbReference>
<reference evidence="6 7" key="1">
    <citation type="submission" date="2019-06" db="EMBL/GenBank/DDBJ databases">
        <title>Draft genome sequence of Miniimonas arenae KCTC 19750T isolated from sea sand.</title>
        <authorList>
            <person name="Park S.-J."/>
        </authorList>
    </citation>
    <scope>NUCLEOTIDE SEQUENCE [LARGE SCALE GENOMIC DNA]</scope>
    <source>
        <strain evidence="6 7">KCTC 19750</strain>
    </source>
</reference>
<keyword evidence="1 6" id="KW-0560">Oxidoreductase</keyword>
<evidence type="ECO:0000313" key="6">
    <source>
        <dbReference type="EMBL" id="TNU76005.1"/>
    </source>
</evidence>
<dbReference type="Pfam" id="PF08125">
    <property type="entry name" value="Mannitol_dh_C"/>
    <property type="match status" value="1"/>
</dbReference>
<dbReference type="InterPro" id="IPR013328">
    <property type="entry name" value="6PGD_dom2"/>
</dbReference>
<dbReference type="Proteomes" id="UP000313849">
    <property type="component" value="Unassembled WGS sequence"/>
</dbReference>
<dbReference type="Gene3D" id="1.10.1040.10">
    <property type="entry name" value="N-(1-d-carboxylethyl)-l-norvaline Dehydrogenase, domain 2"/>
    <property type="match status" value="1"/>
</dbReference>
<dbReference type="EC" id="1.1.1.58" evidence="6"/>
<dbReference type="NCBIfam" id="NF002969">
    <property type="entry name" value="PRK03643.1"/>
    <property type="match status" value="1"/>
</dbReference>
<proteinExistence type="predicted"/>
<name>A0A5C5BDN4_9MICO</name>
<organism evidence="6 7">
    <name type="scientific">Miniimonas arenae</name>
    <dbReference type="NCBI Taxonomy" id="676201"/>
    <lineage>
        <taxon>Bacteria</taxon>
        <taxon>Bacillati</taxon>
        <taxon>Actinomycetota</taxon>
        <taxon>Actinomycetes</taxon>
        <taxon>Micrococcales</taxon>
        <taxon>Beutenbergiaceae</taxon>
        <taxon>Miniimonas</taxon>
    </lineage>
</organism>
<feature type="domain" description="Mannitol dehydrogenase N-terminal" evidence="4">
    <location>
        <begin position="22"/>
        <end position="258"/>
    </location>
</feature>
<dbReference type="InterPro" id="IPR013118">
    <property type="entry name" value="Mannitol_DH_C"/>
</dbReference>